<dbReference type="PROSITE" id="PS52016">
    <property type="entry name" value="TONB_DEPENDENT_REC_3"/>
    <property type="match status" value="1"/>
</dbReference>
<evidence type="ECO:0000256" key="11">
    <source>
        <dbReference type="RuleBase" id="RU003357"/>
    </source>
</evidence>
<dbReference type="PROSITE" id="PS51257">
    <property type="entry name" value="PROKAR_LIPOPROTEIN"/>
    <property type="match status" value="1"/>
</dbReference>
<dbReference type="RefSeq" id="WP_130585975.1">
    <property type="nucleotide sequence ID" value="NZ_AP019389.1"/>
</dbReference>
<evidence type="ECO:0000256" key="1">
    <source>
        <dbReference type="ARBA" id="ARBA00004571"/>
    </source>
</evidence>
<dbReference type="GO" id="GO:0038023">
    <property type="term" value="F:signaling receptor activity"/>
    <property type="evidence" value="ECO:0007669"/>
    <property type="project" value="InterPro"/>
</dbReference>
<dbReference type="InterPro" id="IPR037066">
    <property type="entry name" value="Plug_dom_sf"/>
</dbReference>
<comment type="subcellular location">
    <subcellularLocation>
        <location evidence="1 10">Cell outer membrane</location>
        <topology evidence="1 10">Multi-pass membrane protein</topology>
    </subcellularLocation>
</comment>
<dbReference type="EMBL" id="AP019389">
    <property type="protein sequence ID" value="BBI19933.1"/>
    <property type="molecule type" value="Genomic_DNA"/>
</dbReference>
<dbReference type="InterPro" id="IPR012910">
    <property type="entry name" value="Plug_dom"/>
</dbReference>
<dbReference type="InterPro" id="IPR000531">
    <property type="entry name" value="Beta-barrel_TonB"/>
</dbReference>
<dbReference type="Pfam" id="PF07715">
    <property type="entry name" value="Plug"/>
    <property type="match status" value="1"/>
</dbReference>
<evidence type="ECO:0000256" key="5">
    <source>
        <dbReference type="ARBA" id="ARBA00022692"/>
    </source>
</evidence>
<evidence type="ECO:0000256" key="8">
    <source>
        <dbReference type="ARBA" id="ARBA00023170"/>
    </source>
</evidence>
<dbReference type="AlphaFoldDB" id="A0A3T1CG89"/>
<feature type="domain" description="TonB-dependent receptor plug" evidence="13">
    <location>
        <begin position="60"/>
        <end position="162"/>
    </location>
</feature>
<evidence type="ECO:0000313" key="15">
    <source>
        <dbReference type="Proteomes" id="UP000290057"/>
    </source>
</evidence>
<feature type="domain" description="TonB-dependent receptor-like beta-barrel" evidence="12">
    <location>
        <begin position="233"/>
        <end position="701"/>
    </location>
</feature>
<dbReference type="InterPro" id="IPR010105">
    <property type="entry name" value="TonB_sidphr_rcpt"/>
</dbReference>
<reference evidence="14 15" key="1">
    <citation type="submission" date="2019-01" db="EMBL/GenBank/DDBJ databases">
        <title>Complete genome sequence of Erythrobacter flavus KJ5.</title>
        <authorList>
            <person name="Kanesaki Y."/>
            <person name="Brotosudarmo T."/>
            <person name="Moriuchi R."/>
            <person name="Awai K."/>
        </authorList>
    </citation>
    <scope>NUCLEOTIDE SEQUENCE [LARGE SCALE GENOMIC DNA]</scope>
    <source>
        <strain evidence="14 15">KJ5</strain>
    </source>
</reference>
<keyword evidence="7 10" id="KW-0472">Membrane</keyword>
<evidence type="ECO:0000256" key="9">
    <source>
        <dbReference type="ARBA" id="ARBA00023237"/>
    </source>
</evidence>
<keyword evidence="9 10" id="KW-0998">Cell outer membrane</keyword>
<evidence type="ECO:0000256" key="2">
    <source>
        <dbReference type="ARBA" id="ARBA00009810"/>
    </source>
</evidence>
<keyword evidence="6 11" id="KW-0798">TonB box</keyword>
<proteinExistence type="inferred from homology"/>
<evidence type="ECO:0000256" key="7">
    <source>
        <dbReference type="ARBA" id="ARBA00023136"/>
    </source>
</evidence>
<accession>A0A3T1CG89</accession>
<dbReference type="Proteomes" id="UP000290057">
    <property type="component" value="Chromosome"/>
</dbReference>
<dbReference type="PANTHER" id="PTHR32552:SF90">
    <property type="entry name" value="METAL-PSEUDOPALINE RECEPTOR CNTO"/>
    <property type="match status" value="1"/>
</dbReference>
<dbReference type="InterPro" id="IPR036942">
    <property type="entry name" value="Beta-barrel_TonB_sf"/>
</dbReference>
<organism evidence="14 15">
    <name type="scientific">Qipengyuania flava</name>
    <dbReference type="NCBI Taxonomy" id="192812"/>
    <lineage>
        <taxon>Bacteria</taxon>
        <taxon>Pseudomonadati</taxon>
        <taxon>Pseudomonadota</taxon>
        <taxon>Alphaproteobacteria</taxon>
        <taxon>Sphingomonadales</taxon>
        <taxon>Erythrobacteraceae</taxon>
        <taxon>Qipengyuania</taxon>
    </lineage>
</organism>
<evidence type="ECO:0000259" key="12">
    <source>
        <dbReference type="Pfam" id="PF00593"/>
    </source>
</evidence>
<name>A0A3T1CG89_9SPHN</name>
<keyword evidence="15" id="KW-1185">Reference proteome</keyword>
<evidence type="ECO:0000256" key="3">
    <source>
        <dbReference type="ARBA" id="ARBA00022448"/>
    </source>
</evidence>
<dbReference type="GO" id="GO:0009279">
    <property type="term" value="C:cell outer membrane"/>
    <property type="evidence" value="ECO:0007669"/>
    <property type="project" value="UniProtKB-SubCell"/>
</dbReference>
<dbReference type="InterPro" id="IPR039426">
    <property type="entry name" value="TonB-dep_rcpt-like"/>
</dbReference>
<evidence type="ECO:0000313" key="14">
    <source>
        <dbReference type="EMBL" id="BBI19933.1"/>
    </source>
</evidence>
<sequence length="732" mass="80108">MFDFRFAATVSIVALACSYPADLAAQGDSADAVVDANAAPADGTILVTGRRAYRGDFDPLETPAADQVIGEELLRDANALDLSQALDLSASVARQNNFGGLWNAFSVRGFQGDINLPSGFLVNGFNAGRGFGGPRDMSGIEAVEVLKGPRSALYGRGEPGGTVNLITKRPQFDTSGYVQFQGGSFDFYRGDIDLQTTVGDTVGIRIAGFYEDAGSFRQTVETERFGIYPSITARLDEGTSVTYELEYTEQHIPFDRGVVFAPGFGFSPRRTYTGEPGDGPIETKVLGHQFELQHQFSSDWSILAGVGFRETSLTGNATENNFGGRQTYFIDGQTISRFFRFRDFESDYFVARAELAGQFDTGALRHKLIIGADYDRFDNDQLILRFRSGSIGGRDIADLDPAEFLLIDAYDPIYGQYPTPQPGPNTDRNEVLEGIGIYLQDQIEITDRLQIRIGGRYDDFEQELTNLRATPASTTLTNDDRFSPQVDAVYQVDDGFSLYASYGEGFRQQTGSDFQGNQFAPNITESFEIGMKANLGAYFDNLQGFVTITAFEVEQSNILVNDDRPEATAAGFFSIDAGEARSRGIEFDASLAFASGFNAFLSYAYTDAEFTTSNPDADFGALIEAGDPLINSPDHQLSLLVSQDFSVADRPVSIGGRMLHVGERLGFTGFDFVLPAYTIFGLFGEVEIAEGFVIRGDIENLFDETYYTNSYADVWVQPGAPTTARISARFAF</sequence>
<dbReference type="Pfam" id="PF00593">
    <property type="entry name" value="TonB_dep_Rec_b-barrel"/>
    <property type="match status" value="1"/>
</dbReference>
<dbReference type="Gene3D" id="2.170.130.10">
    <property type="entry name" value="TonB-dependent receptor, plug domain"/>
    <property type="match status" value="1"/>
</dbReference>
<keyword evidence="3 10" id="KW-0813">Transport</keyword>
<dbReference type="CDD" id="cd01347">
    <property type="entry name" value="ligand_gated_channel"/>
    <property type="match status" value="1"/>
</dbReference>
<dbReference type="GO" id="GO:0015891">
    <property type="term" value="P:siderophore transport"/>
    <property type="evidence" value="ECO:0007669"/>
    <property type="project" value="InterPro"/>
</dbReference>
<dbReference type="SUPFAM" id="SSF56935">
    <property type="entry name" value="Porins"/>
    <property type="match status" value="1"/>
</dbReference>
<dbReference type="PANTHER" id="PTHR32552">
    <property type="entry name" value="FERRICHROME IRON RECEPTOR-RELATED"/>
    <property type="match status" value="1"/>
</dbReference>
<keyword evidence="4 10" id="KW-1134">Transmembrane beta strand</keyword>
<dbReference type="GO" id="GO:0015344">
    <property type="term" value="F:siderophore uptake transmembrane transporter activity"/>
    <property type="evidence" value="ECO:0007669"/>
    <property type="project" value="TreeGrafter"/>
</dbReference>
<keyword evidence="5 10" id="KW-0812">Transmembrane</keyword>
<evidence type="ECO:0000256" key="6">
    <source>
        <dbReference type="ARBA" id="ARBA00023077"/>
    </source>
</evidence>
<evidence type="ECO:0000256" key="10">
    <source>
        <dbReference type="PROSITE-ProRule" id="PRU01360"/>
    </source>
</evidence>
<protein>
    <submittedName>
        <fullName evidence="14">TonB-dependent receptor</fullName>
    </submittedName>
</protein>
<gene>
    <name evidence="14" type="ORF">EKJ_07800</name>
</gene>
<dbReference type="NCBIfam" id="TIGR01783">
    <property type="entry name" value="TonB-siderophor"/>
    <property type="match status" value="1"/>
</dbReference>
<keyword evidence="8 14" id="KW-0675">Receptor</keyword>
<dbReference type="Gene3D" id="2.40.170.20">
    <property type="entry name" value="TonB-dependent receptor, beta-barrel domain"/>
    <property type="match status" value="1"/>
</dbReference>
<evidence type="ECO:0000256" key="4">
    <source>
        <dbReference type="ARBA" id="ARBA00022452"/>
    </source>
</evidence>
<comment type="similarity">
    <text evidence="2 10 11">Belongs to the TonB-dependent receptor family.</text>
</comment>
<evidence type="ECO:0000259" key="13">
    <source>
        <dbReference type="Pfam" id="PF07715"/>
    </source>
</evidence>